<protein>
    <recommendedName>
        <fullName evidence="4">YhfC family intramembrane metalloprotease</fullName>
    </recommendedName>
</protein>
<keyword evidence="1" id="KW-0472">Membrane</keyword>
<evidence type="ECO:0000256" key="1">
    <source>
        <dbReference type="SAM" id="Phobius"/>
    </source>
</evidence>
<accession>A0ABQ6IW85</accession>
<name>A0ABQ6IW85_9MICO</name>
<feature type="transmembrane region" description="Helical" evidence="1">
    <location>
        <begin position="201"/>
        <end position="220"/>
    </location>
</feature>
<feature type="transmembrane region" description="Helical" evidence="1">
    <location>
        <begin position="6"/>
        <end position="24"/>
    </location>
</feature>
<proteinExistence type="predicted"/>
<feature type="transmembrane region" description="Helical" evidence="1">
    <location>
        <begin position="105"/>
        <end position="134"/>
    </location>
</feature>
<dbReference type="InterPro" id="IPR011397">
    <property type="entry name" value="YhfC"/>
</dbReference>
<feature type="transmembrane region" description="Helical" evidence="1">
    <location>
        <begin position="177"/>
        <end position="194"/>
    </location>
</feature>
<keyword evidence="1" id="KW-0812">Transmembrane</keyword>
<organism evidence="2 3">
    <name type="scientific">Mobilicoccus caccae</name>
    <dbReference type="NCBI Taxonomy" id="1859295"/>
    <lineage>
        <taxon>Bacteria</taxon>
        <taxon>Bacillati</taxon>
        <taxon>Actinomycetota</taxon>
        <taxon>Actinomycetes</taxon>
        <taxon>Micrococcales</taxon>
        <taxon>Dermatophilaceae</taxon>
        <taxon>Mobilicoccus</taxon>
    </lineage>
</organism>
<feature type="transmembrane region" description="Helical" evidence="1">
    <location>
        <begin position="65"/>
        <end position="84"/>
    </location>
</feature>
<dbReference type="EMBL" id="BSUO01000001">
    <property type="protein sequence ID" value="GMA42205.1"/>
    <property type="molecule type" value="Genomic_DNA"/>
</dbReference>
<comment type="caution">
    <text evidence="2">The sequence shown here is derived from an EMBL/GenBank/DDBJ whole genome shotgun (WGS) entry which is preliminary data.</text>
</comment>
<feature type="transmembrane region" description="Helical" evidence="1">
    <location>
        <begin position="226"/>
        <end position="244"/>
    </location>
</feature>
<sequence length="259" mass="27057">MSPVALLAGQVTLVTVGVVVAWVVAGRRLPAPWSAIGWGALTFPLSQVARFALVMPVTFLLTQVMGPNLGVVNTILLVVTSGLFEETARWIVLRHWAKRVRSWEGGVAFGLGHGGIEAILLFGIAALNGIVLLLTADTVRASVRGAAPDQLPAVDAQISALQALTVGSAAAGVYERILAIVVHVGLTLIVLRGVRTGAWQWWLTAVILHCAINGIVVAAAQLGGTLAAESLLTVLALGLLWAALRGPVSRRTLTGEQRG</sequence>
<feature type="transmembrane region" description="Helical" evidence="1">
    <location>
        <begin position="36"/>
        <end position="59"/>
    </location>
</feature>
<dbReference type="Pfam" id="PF10086">
    <property type="entry name" value="YhfC"/>
    <property type="match status" value="1"/>
</dbReference>
<gene>
    <name evidence="2" type="ORF">GCM10025883_42500</name>
</gene>
<evidence type="ECO:0000313" key="3">
    <source>
        <dbReference type="Proteomes" id="UP001157126"/>
    </source>
</evidence>
<evidence type="ECO:0000313" key="2">
    <source>
        <dbReference type="EMBL" id="GMA42205.1"/>
    </source>
</evidence>
<reference evidence="3" key="1">
    <citation type="journal article" date="2019" name="Int. J. Syst. Evol. Microbiol.">
        <title>The Global Catalogue of Microorganisms (GCM) 10K type strain sequencing project: providing services to taxonomists for standard genome sequencing and annotation.</title>
        <authorList>
            <consortium name="The Broad Institute Genomics Platform"/>
            <consortium name="The Broad Institute Genome Sequencing Center for Infectious Disease"/>
            <person name="Wu L."/>
            <person name="Ma J."/>
        </authorList>
    </citation>
    <scope>NUCLEOTIDE SEQUENCE [LARGE SCALE GENOMIC DNA]</scope>
    <source>
        <strain evidence="3">NBRC 113072</strain>
    </source>
</reference>
<dbReference type="Proteomes" id="UP001157126">
    <property type="component" value="Unassembled WGS sequence"/>
</dbReference>
<evidence type="ECO:0008006" key="4">
    <source>
        <dbReference type="Google" id="ProtNLM"/>
    </source>
</evidence>
<keyword evidence="3" id="KW-1185">Reference proteome</keyword>
<dbReference type="RefSeq" id="WP_284305646.1">
    <property type="nucleotide sequence ID" value="NZ_BSUO01000001.1"/>
</dbReference>
<keyword evidence="1" id="KW-1133">Transmembrane helix</keyword>